<dbReference type="NCBIfam" id="TIGR00756">
    <property type="entry name" value="PPR"/>
    <property type="match status" value="2"/>
</dbReference>
<feature type="repeat" description="PPR" evidence="2">
    <location>
        <begin position="214"/>
        <end position="244"/>
    </location>
</feature>
<dbReference type="Pfam" id="PF01535">
    <property type="entry name" value="PPR"/>
    <property type="match status" value="2"/>
</dbReference>
<dbReference type="PANTHER" id="PTHR47926">
    <property type="entry name" value="PENTATRICOPEPTIDE REPEAT-CONTAINING PROTEIN"/>
    <property type="match status" value="1"/>
</dbReference>
<accession>A0A6J5WMG9</accession>
<proteinExistence type="predicted"/>
<dbReference type="InterPro" id="IPR011990">
    <property type="entry name" value="TPR-like_helical_dom_sf"/>
</dbReference>
<dbReference type="PROSITE" id="PS51375">
    <property type="entry name" value="PPR"/>
    <property type="match status" value="2"/>
</dbReference>
<sequence>MISVTHQGREKQFAAEEISSMILAKMLEKNIELSTKVMRYFSSAVFKTNVVKLAQTISEAATCDQAIEIQIQSSRFSSVLNTMLGTNEEGTRFSNAFDEANANTFYRYVDISWKIRRTLTHLGARPPPRFVFLLLLTLKKTYVYNVMIRAYACTKISVADETLSSFGWLLLYKQMLCDGISPNCLNFPFLVKECTSRVDGCTGRSFHAQVVKYDVFVQNSLIGMYSACGFLNSARTLFDEMLERDVVLWNSMIKGYLRSGNHDGALNLFGKMNERDIITWNSMKCSSNNCLCPCSLCSSWCN</sequence>
<evidence type="ECO:0008006" key="5">
    <source>
        <dbReference type="Google" id="ProtNLM"/>
    </source>
</evidence>
<dbReference type="Proteomes" id="UP000507245">
    <property type="component" value="Unassembled WGS sequence"/>
</dbReference>
<dbReference type="InterPro" id="IPR046960">
    <property type="entry name" value="PPR_At4g14850-like_plant"/>
</dbReference>
<dbReference type="Gene3D" id="1.25.40.10">
    <property type="entry name" value="Tetratricopeptide repeat domain"/>
    <property type="match status" value="1"/>
</dbReference>
<dbReference type="GO" id="GO:0009451">
    <property type="term" value="P:RNA modification"/>
    <property type="evidence" value="ECO:0007669"/>
    <property type="project" value="InterPro"/>
</dbReference>
<evidence type="ECO:0000313" key="4">
    <source>
        <dbReference type="Proteomes" id="UP000507245"/>
    </source>
</evidence>
<name>A0A6J5WMG9_PRUAR</name>
<dbReference type="OrthoDB" id="1721913at2759"/>
<dbReference type="AlphaFoldDB" id="A0A6J5WMG9"/>
<feature type="repeat" description="PPR" evidence="2">
    <location>
        <begin position="245"/>
        <end position="279"/>
    </location>
</feature>
<evidence type="ECO:0000256" key="1">
    <source>
        <dbReference type="ARBA" id="ARBA00022737"/>
    </source>
</evidence>
<keyword evidence="1" id="KW-0677">Repeat</keyword>
<dbReference type="GO" id="GO:0003723">
    <property type="term" value="F:RNA binding"/>
    <property type="evidence" value="ECO:0007669"/>
    <property type="project" value="InterPro"/>
</dbReference>
<dbReference type="InterPro" id="IPR002885">
    <property type="entry name" value="PPR_rpt"/>
</dbReference>
<organism evidence="3 4">
    <name type="scientific">Prunus armeniaca</name>
    <name type="common">Apricot</name>
    <name type="synonym">Armeniaca vulgaris</name>
    <dbReference type="NCBI Taxonomy" id="36596"/>
    <lineage>
        <taxon>Eukaryota</taxon>
        <taxon>Viridiplantae</taxon>
        <taxon>Streptophyta</taxon>
        <taxon>Embryophyta</taxon>
        <taxon>Tracheophyta</taxon>
        <taxon>Spermatophyta</taxon>
        <taxon>Magnoliopsida</taxon>
        <taxon>eudicotyledons</taxon>
        <taxon>Gunneridae</taxon>
        <taxon>Pentapetalae</taxon>
        <taxon>rosids</taxon>
        <taxon>fabids</taxon>
        <taxon>Rosales</taxon>
        <taxon>Rosaceae</taxon>
        <taxon>Amygdaloideae</taxon>
        <taxon>Amygdaleae</taxon>
        <taxon>Prunus</taxon>
    </lineage>
</organism>
<dbReference type="PANTHER" id="PTHR47926:SF401">
    <property type="entry name" value="PENTATRICOPEPTIDE REPEAT-CONTAINING PROTEIN"/>
    <property type="match status" value="1"/>
</dbReference>
<evidence type="ECO:0000256" key="2">
    <source>
        <dbReference type="PROSITE-ProRule" id="PRU00708"/>
    </source>
</evidence>
<evidence type="ECO:0000313" key="3">
    <source>
        <dbReference type="EMBL" id="CAB4301157.1"/>
    </source>
</evidence>
<dbReference type="EMBL" id="CAEKKB010000002">
    <property type="protein sequence ID" value="CAB4301157.1"/>
    <property type="molecule type" value="Genomic_DNA"/>
</dbReference>
<reference evidence="4" key="1">
    <citation type="journal article" date="2020" name="Genome Biol.">
        <title>Gamete binning: chromosome-level and haplotype-resolved genome assembly enabled by high-throughput single-cell sequencing of gamete genomes.</title>
        <authorList>
            <person name="Campoy J.A."/>
            <person name="Sun H."/>
            <person name="Goel M."/>
            <person name="Jiao W.-B."/>
            <person name="Folz-Donahue K."/>
            <person name="Wang N."/>
            <person name="Rubio M."/>
            <person name="Liu C."/>
            <person name="Kukat C."/>
            <person name="Ruiz D."/>
            <person name="Huettel B."/>
            <person name="Schneeberger K."/>
        </authorList>
    </citation>
    <scope>NUCLEOTIDE SEQUENCE [LARGE SCALE GENOMIC DNA]</scope>
    <source>
        <strain evidence="4">cv. Rojo Pasion</strain>
    </source>
</reference>
<gene>
    <name evidence="3" type="ORF">ORAREDHAP_LOCUS16560</name>
</gene>
<keyword evidence="4" id="KW-1185">Reference proteome</keyword>
<protein>
    <recommendedName>
        <fullName evidence="5">Pentatricopeptide repeat-containing protein</fullName>
    </recommendedName>
</protein>